<dbReference type="InterPro" id="IPR012348">
    <property type="entry name" value="RNR-like"/>
</dbReference>
<evidence type="ECO:0000313" key="2">
    <source>
        <dbReference type="Proteomes" id="UP000199251"/>
    </source>
</evidence>
<evidence type="ECO:0000313" key="1">
    <source>
        <dbReference type="EMBL" id="CQD23931.1"/>
    </source>
</evidence>
<dbReference type="SUPFAM" id="SSF47240">
    <property type="entry name" value="Ferritin-like"/>
    <property type="match status" value="1"/>
</dbReference>
<protein>
    <submittedName>
        <fullName evidence="1">Ribonucleotide-diphosphate reductase subunit beta</fullName>
    </submittedName>
</protein>
<sequence length="394" mass="44749">MTEMLTRMQALPTETSLEDEALEAYEKKFREDNTIWAELLQENLDRLERGSFSLNWMNTEEANWGVRARPSSRGLTYTDINRPPAYGTLPEHNATRNFAPRGSVRDPYADRMPTIDAYDILDKKDAWADNVMTLYEEAKARQWNSTSDIPWSELEPASEDLEKAACQLATSLTEVEFVAGDFPSRWIYRTSPDFFEIKNFLVTQMMDEARHMEVFRKRALAGGGGLLHASPALEWALKAILESPTHTQGTFLLNVLGEGLVLTIFRAGEYLSKTHVDKEIFRRCMQDEARHVSYGTLELKNFLDSSTDKDKALSDMHRFADLGEQVILTALSSPELLEPLAVLMGGGVDKIDEGMEGVSFLWGTIVEEYLQRCDRAGFDRREKLAIPVEMPWTA</sequence>
<name>A0A0E3WE67_MYCLN</name>
<dbReference type="CDD" id="cd00657">
    <property type="entry name" value="Ferritin_like"/>
    <property type="match status" value="1"/>
</dbReference>
<dbReference type="InterPro" id="IPR009078">
    <property type="entry name" value="Ferritin-like_SF"/>
</dbReference>
<dbReference type="GO" id="GO:0016491">
    <property type="term" value="F:oxidoreductase activity"/>
    <property type="evidence" value="ECO:0007669"/>
    <property type="project" value="InterPro"/>
</dbReference>
<organism evidence="1 2">
    <name type="scientific">Mycobacterium lentiflavum</name>
    <dbReference type="NCBI Taxonomy" id="141349"/>
    <lineage>
        <taxon>Bacteria</taxon>
        <taxon>Bacillati</taxon>
        <taxon>Actinomycetota</taxon>
        <taxon>Actinomycetes</taxon>
        <taxon>Mycobacteriales</taxon>
        <taxon>Mycobacteriaceae</taxon>
        <taxon>Mycobacterium</taxon>
        <taxon>Mycobacterium simiae complex</taxon>
    </lineage>
</organism>
<reference evidence="1 2" key="1">
    <citation type="submission" date="2015-03" db="EMBL/GenBank/DDBJ databases">
        <authorList>
            <person name="Urmite Genomes"/>
        </authorList>
    </citation>
    <scope>NUCLEOTIDE SEQUENCE [LARGE SCALE GENOMIC DNA]</scope>
    <source>
        <strain evidence="1 2">CSUR P1491</strain>
    </source>
</reference>
<dbReference type="RefSeq" id="WP_090609758.1">
    <property type="nucleotide sequence ID" value="NZ_CTEE01000002.1"/>
</dbReference>
<proteinExistence type="predicted"/>
<dbReference type="OrthoDB" id="5500270at2"/>
<accession>A0A0E3WE67</accession>
<dbReference type="AlphaFoldDB" id="A0A0E3WE67"/>
<dbReference type="Proteomes" id="UP000199251">
    <property type="component" value="Unassembled WGS sequence"/>
</dbReference>
<dbReference type="Gene3D" id="1.10.620.20">
    <property type="entry name" value="Ribonucleotide Reductase, subunit A"/>
    <property type="match status" value="1"/>
</dbReference>
<gene>
    <name evidence="1" type="ORF">BN1232_05943</name>
</gene>
<dbReference type="EMBL" id="CTEE01000002">
    <property type="protein sequence ID" value="CQD23931.1"/>
    <property type="molecule type" value="Genomic_DNA"/>
</dbReference>
<dbReference type="STRING" id="141349.BN1232_05943"/>